<proteinExistence type="predicted"/>
<dbReference type="PANTHER" id="PTHR47027">
    <property type="entry name" value="REVERSE TRANSCRIPTASE DOMAIN-CONTAINING PROTEIN"/>
    <property type="match status" value="1"/>
</dbReference>
<dbReference type="PANTHER" id="PTHR47027:SF25">
    <property type="entry name" value="REVERSE TRANSCRIPTASE DOMAIN-CONTAINING PROTEIN"/>
    <property type="match status" value="1"/>
</dbReference>
<dbReference type="Pfam" id="PF20049">
    <property type="entry name" value="DUF6451"/>
    <property type="match status" value="1"/>
</dbReference>
<reference evidence="2" key="1">
    <citation type="submission" date="2022-04" db="EMBL/GenBank/DDBJ databases">
        <authorList>
            <person name="Xu L."/>
            <person name="Lv Z."/>
        </authorList>
    </citation>
    <scope>NUCLEOTIDE SEQUENCE</scope>
    <source>
        <strain evidence="2">LV_2022a</strain>
    </source>
</reference>
<reference evidence="2" key="2">
    <citation type="journal article" date="2023" name="Infect Dis Poverty">
        <title>Chromosome-scale genome of the human blood fluke Schistosoma mekongi and its implications for public health.</title>
        <authorList>
            <person name="Zhou M."/>
            <person name="Xu L."/>
            <person name="Xu D."/>
            <person name="Chen W."/>
            <person name="Khan J."/>
            <person name="Hu Y."/>
            <person name="Huang H."/>
            <person name="Wei H."/>
            <person name="Zhang Y."/>
            <person name="Chusongsang P."/>
            <person name="Tanasarnprasert K."/>
            <person name="Hu X."/>
            <person name="Limpanont Y."/>
            <person name="Lv Z."/>
        </authorList>
    </citation>
    <scope>NUCLEOTIDE SEQUENCE</scope>
    <source>
        <strain evidence="2">LV_2022a</strain>
    </source>
</reference>
<dbReference type="EMBL" id="JALJAT010000001">
    <property type="protein sequence ID" value="KAK4474260.1"/>
    <property type="molecule type" value="Genomic_DNA"/>
</dbReference>
<gene>
    <name evidence="2" type="ORF">MN116_000298</name>
</gene>
<dbReference type="PROSITE" id="PS50878">
    <property type="entry name" value="RT_POL"/>
    <property type="match status" value="1"/>
</dbReference>
<dbReference type="CDD" id="cd01650">
    <property type="entry name" value="RT_nLTR_like"/>
    <property type="match status" value="1"/>
</dbReference>
<organism evidence="2 3">
    <name type="scientific">Schistosoma mekongi</name>
    <name type="common">Parasitic worm</name>
    <dbReference type="NCBI Taxonomy" id="38744"/>
    <lineage>
        <taxon>Eukaryota</taxon>
        <taxon>Metazoa</taxon>
        <taxon>Spiralia</taxon>
        <taxon>Lophotrochozoa</taxon>
        <taxon>Platyhelminthes</taxon>
        <taxon>Trematoda</taxon>
        <taxon>Digenea</taxon>
        <taxon>Strigeidida</taxon>
        <taxon>Schistosomatoidea</taxon>
        <taxon>Schistosomatidae</taxon>
        <taxon>Schistosoma</taxon>
    </lineage>
</organism>
<evidence type="ECO:0000313" key="3">
    <source>
        <dbReference type="Proteomes" id="UP001292079"/>
    </source>
</evidence>
<evidence type="ECO:0000313" key="2">
    <source>
        <dbReference type="EMBL" id="KAK4474260.1"/>
    </source>
</evidence>
<dbReference type="Proteomes" id="UP001292079">
    <property type="component" value="Unassembled WGS sequence"/>
</dbReference>
<evidence type="ECO:0000259" key="1">
    <source>
        <dbReference type="PROSITE" id="PS50878"/>
    </source>
</evidence>
<dbReference type="Pfam" id="PF00078">
    <property type="entry name" value="RVT_1"/>
    <property type="match status" value="1"/>
</dbReference>
<dbReference type="InterPro" id="IPR000477">
    <property type="entry name" value="RT_dom"/>
</dbReference>
<dbReference type="InterPro" id="IPR045609">
    <property type="entry name" value="DUF6451"/>
</dbReference>
<sequence>PVDTQLRDQQAGFRKDRWCTDQISTLRFIVEQSIEWNSPLYTNFLDYKNAFDGVDRRILWNLLRHYDAPEKIVNIIRNSYDGLHCKVVRRGQLTDTFEVKTGARQGCLLSPFSLLVIDWIMKTATSQDTLRIQSTTSMQLDDLDFANDLALLSHTQLQMQMKTNNIVADSEAVGLNIHQEKSKILRYKTTNTNLITLGGEILEDVETFTYLGSIIDKQGGSDSEVRARMGKARAVFLQPKNIWNSNQLSVNIKVKFFNTNVKTVQLYGAKT</sequence>
<dbReference type="AlphaFoldDB" id="A0AAE1ZHJ3"/>
<comment type="caution">
    <text evidence="2">The sequence shown here is derived from an EMBL/GenBank/DDBJ whole genome shotgun (WGS) entry which is preliminary data.</text>
</comment>
<name>A0AAE1ZHJ3_SCHME</name>
<keyword evidence="3" id="KW-1185">Reference proteome</keyword>
<feature type="domain" description="Reverse transcriptase" evidence="1">
    <location>
        <begin position="1"/>
        <end position="215"/>
    </location>
</feature>
<accession>A0AAE1ZHJ3</accession>
<feature type="non-terminal residue" evidence="2">
    <location>
        <position position="1"/>
    </location>
</feature>
<protein>
    <recommendedName>
        <fullName evidence="1">Reverse transcriptase domain-containing protein</fullName>
    </recommendedName>
</protein>